<keyword evidence="3" id="KW-0808">Transferase</keyword>
<evidence type="ECO:0000256" key="6">
    <source>
        <dbReference type="ARBA" id="ARBA00022840"/>
    </source>
</evidence>
<keyword evidence="2 9" id="KW-0723">Serine/threonine-protein kinase</keyword>
<dbReference type="GO" id="GO:0006508">
    <property type="term" value="P:proteolysis"/>
    <property type="evidence" value="ECO:0007669"/>
    <property type="project" value="InterPro"/>
</dbReference>
<dbReference type="KEGG" id="fri:FraEuI1c_4518"/>
<dbReference type="EMBL" id="CP002299">
    <property type="protein sequence ID" value="ADP82511.1"/>
    <property type="molecule type" value="Genomic_DNA"/>
</dbReference>
<dbReference type="Pfam" id="PF00069">
    <property type="entry name" value="Pkinase"/>
    <property type="match status" value="1"/>
</dbReference>
<dbReference type="RefSeq" id="WP_013425629.1">
    <property type="nucleotide sequence ID" value="NC_014666.1"/>
</dbReference>
<dbReference type="PANTHER" id="PTHR43289:SF6">
    <property type="entry name" value="SERINE_THREONINE-PROTEIN KINASE NEKL-3"/>
    <property type="match status" value="1"/>
</dbReference>
<evidence type="ECO:0000313" key="9">
    <source>
        <dbReference type="EMBL" id="ADP82511.1"/>
    </source>
</evidence>
<evidence type="ECO:0000313" key="10">
    <source>
        <dbReference type="Proteomes" id="UP000002484"/>
    </source>
</evidence>
<dbReference type="AlphaFoldDB" id="E3IVK5"/>
<dbReference type="Gene3D" id="3.40.50.1460">
    <property type="match status" value="1"/>
</dbReference>
<dbReference type="Proteomes" id="UP000002484">
    <property type="component" value="Chromosome"/>
</dbReference>
<protein>
    <recommendedName>
        <fullName evidence="1">non-specific serine/threonine protein kinase</fullName>
        <ecNumber evidence="1">2.7.11.1</ecNumber>
    </recommendedName>
</protein>
<keyword evidence="6 7" id="KW-0067">ATP-binding</keyword>
<dbReference type="InterPro" id="IPR029030">
    <property type="entry name" value="Caspase-like_dom_sf"/>
</dbReference>
<dbReference type="PANTHER" id="PTHR43289">
    <property type="entry name" value="MITOGEN-ACTIVATED PROTEIN KINASE KINASE KINASE 20-RELATED"/>
    <property type="match status" value="1"/>
</dbReference>
<evidence type="ECO:0000259" key="8">
    <source>
        <dbReference type="PROSITE" id="PS50011"/>
    </source>
</evidence>
<evidence type="ECO:0000256" key="1">
    <source>
        <dbReference type="ARBA" id="ARBA00012513"/>
    </source>
</evidence>
<proteinExistence type="predicted"/>
<dbReference type="SUPFAM" id="SSF52129">
    <property type="entry name" value="Caspase-like"/>
    <property type="match status" value="1"/>
</dbReference>
<evidence type="ECO:0000256" key="7">
    <source>
        <dbReference type="PROSITE-ProRule" id="PRU10141"/>
    </source>
</evidence>
<organism evidence="9 10">
    <name type="scientific">Pseudofrankia inefficax (strain DSM 45817 / CECT 9037 / DDB 130130 / EuI1c)</name>
    <name type="common">Frankia inefficax</name>
    <dbReference type="NCBI Taxonomy" id="298654"/>
    <lineage>
        <taxon>Bacteria</taxon>
        <taxon>Bacillati</taxon>
        <taxon>Actinomycetota</taxon>
        <taxon>Actinomycetes</taxon>
        <taxon>Frankiales</taxon>
        <taxon>Frankiaceae</taxon>
        <taxon>Pseudofrankia</taxon>
    </lineage>
</organism>
<keyword evidence="5 9" id="KW-0418">Kinase</keyword>
<dbReference type="PROSITE" id="PS50011">
    <property type="entry name" value="PROTEIN_KINASE_DOM"/>
    <property type="match status" value="1"/>
</dbReference>
<dbReference type="Pfam" id="PF00656">
    <property type="entry name" value="Peptidase_C14"/>
    <property type="match status" value="1"/>
</dbReference>
<dbReference type="CDD" id="cd14014">
    <property type="entry name" value="STKc_PknB_like"/>
    <property type="match status" value="1"/>
</dbReference>
<evidence type="ECO:0000256" key="3">
    <source>
        <dbReference type="ARBA" id="ARBA00022679"/>
    </source>
</evidence>
<name>E3IVK5_PSEI1</name>
<feature type="binding site" evidence="7">
    <location>
        <position position="362"/>
    </location>
    <ligand>
        <name>ATP</name>
        <dbReference type="ChEBI" id="CHEBI:30616"/>
    </ligand>
</feature>
<evidence type="ECO:0000256" key="4">
    <source>
        <dbReference type="ARBA" id="ARBA00022741"/>
    </source>
</evidence>
<dbReference type="InParanoid" id="E3IVK5"/>
<keyword evidence="4 7" id="KW-0547">Nucleotide-binding</keyword>
<accession>E3IVK5</accession>
<dbReference type="SMART" id="SM00220">
    <property type="entry name" value="S_TKc"/>
    <property type="match status" value="1"/>
</dbReference>
<dbReference type="GO" id="GO:0005524">
    <property type="term" value="F:ATP binding"/>
    <property type="evidence" value="ECO:0007669"/>
    <property type="project" value="UniProtKB-UniRule"/>
</dbReference>
<keyword evidence="10" id="KW-1185">Reference proteome</keyword>
<dbReference type="SUPFAM" id="SSF56112">
    <property type="entry name" value="Protein kinase-like (PK-like)"/>
    <property type="match status" value="1"/>
</dbReference>
<feature type="domain" description="Protein kinase" evidence="8">
    <location>
        <begin position="334"/>
        <end position="595"/>
    </location>
</feature>
<dbReference type="eggNOG" id="COG0515">
    <property type="taxonomic scope" value="Bacteria"/>
</dbReference>
<dbReference type="eggNOG" id="COG4249">
    <property type="taxonomic scope" value="Bacteria"/>
</dbReference>
<dbReference type="InterPro" id="IPR017441">
    <property type="entry name" value="Protein_kinase_ATP_BS"/>
</dbReference>
<reference evidence="9 10" key="1">
    <citation type="submission" date="2010-10" db="EMBL/GenBank/DDBJ databases">
        <title>Complete sequence of Frankia sp. EuI1c.</title>
        <authorList>
            <consortium name="US DOE Joint Genome Institute"/>
            <person name="Lucas S."/>
            <person name="Copeland A."/>
            <person name="Lapidus A."/>
            <person name="Cheng J.-F."/>
            <person name="Bruce D."/>
            <person name="Goodwin L."/>
            <person name="Pitluck S."/>
            <person name="Chertkov O."/>
            <person name="Detter J.C."/>
            <person name="Han C."/>
            <person name="Tapia R."/>
            <person name="Land M."/>
            <person name="Hauser L."/>
            <person name="Jeffries C."/>
            <person name="Kyrpides N."/>
            <person name="Ivanova N."/>
            <person name="Mikhailova N."/>
            <person name="Beauchemin N."/>
            <person name="Sen A."/>
            <person name="Sur S.A."/>
            <person name="Gtari M."/>
            <person name="Wall L."/>
            <person name="Tisa L."/>
            <person name="Woyke T."/>
        </authorList>
    </citation>
    <scope>NUCLEOTIDE SEQUENCE [LARGE SCALE GENOMIC DNA]</scope>
    <source>
        <strain evidence="10">DSM 45817 / CECT 9037 / EuI1c</strain>
    </source>
</reference>
<dbReference type="InterPro" id="IPR000719">
    <property type="entry name" value="Prot_kinase_dom"/>
</dbReference>
<sequence length="743" mass="82217">MSRHAIVVGVDAYPEFPLEGCVNDATDIATCLEIENYGFTVTLLTDGDATRDNVKDALGERTYEGDGGDFLLFYFAGHGVGFGDAGYLVTIDEKRFEPGISLSELSRFMDAASSRYNHVIAILDCCHSGLVFNEAGRRPLTGSDIDQEIPTINESRCVLAACRGHEEAQEIDGHGVFTAALLDGLLGDAVGYHGEVSLLRLAEYAFNAVPASMQTPVFKGDVTGTVILGVGFPERMGPPIGRNELEMTLAKAQAFVDEHYNLQQTEFRNRERKLRSGVKVCASDLEGKIRWFRDTETALPDLLRDPTWSALQARMSDFQKVLAGIEPTMRTVHGLVTDRIGQGGYGQVWRARRDDGETVALKIFHGNELGDETKVKRFRRGFDAMRMLEHPRIVNVRDLTYAPYAFTMDYIDGNDLRKTYFEDDPSIVLRLLVEIAETVQYAHSRKILHRDIKPENIIVVLEGDDLRPVPYLTDFDLAYHETNRTATSEMVGGVLNYAPPEQITQPNAAAARAATVDIYSLAQLMFFIIVRADPRAYDIQTNLRELTKKLNSWTDDQAAEPLVELYRRATDADPSKRPQSMVEVATLLTRSQARVMAMSGNDAIPEDEFCRRIAMLSVGLGKFTATNREASFSSLSGQVSVVVRLKSVEVSRNGHELPVLEIEFAVTDKIPVPSLKSGSAGRQAINNRLLKIIRRFPNVSHMPGSKGSYQVFINVKGLPFSIGGATDARHIVGEIIAGIEAWG</sequence>
<evidence type="ECO:0000256" key="2">
    <source>
        <dbReference type="ARBA" id="ARBA00022527"/>
    </source>
</evidence>
<dbReference type="Gene3D" id="1.10.510.10">
    <property type="entry name" value="Transferase(Phosphotransferase) domain 1"/>
    <property type="match status" value="1"/>
</dbReference>
<dbReference type="InterPro" id="IPR011600">
    <property type="entry name" value="Pept_C14_caspase"/>
</dbReference>
<dbReference type="HOGENOM" id="CLU_373750_0_0_11"/>
<dbReference type="InterPro" id="IPR011009">
    <property type="entry name" value="Kinase-like_dom_sf"/>
</dbReference>
<dbReference type="GO" id="GO:0004674">
    <property type="term" value="F:protein serine/threonine kinase activity"/>
    <property type="evidence" value="ECO:0007669"/>
    <property type="project" value="UniProtKB-KW"/>
</dbReference>
<dbReference type="EC" id="2.7.11.1" evidence="1"/>
<dbReference type="PROSITE" id="PS00108">
    <property type="entry name" value="PROTEIN_KINASE_ST"/>
    <property type="match status" value="1"/>
</dbReference>
<dbReference type="GO" id="GO:0004197">
    <property type="term" value="F:cysteine-type endopeptidase activity"/>
    <property type="evidence" value="ECO:0007669"/>
    <property type="project" value="InterPro"/>
</dbReference>
<dbReference type="PROSITE" id="PS00107">
    <property type="entry name" value="PROTEIN_KINASE_ATP"/>
    <property type="match status" value="1"/>
</dbReference>
<evidence type="ECO:0000256" key="5">
    <source>
        <dbReference type="ARBA" id="ARBA00022777"/>
    </source>
</evidence>
<dbReference type="OrthoDB" id="8447555at2"/>
<gene>
    <name evidence="9" type="ordered locus">FraEuI1c_4518</name>
</gene>
<dbReference type="InterPro" id="IPR008271">
    <property type="entry name" value="Ser/Thr_kinase_AS"/>
</dbReference>
<dbReference type="STRING" id="298654.FraEuI1c_4518"/>